<dbReference type="Proteomes" id="UP000027142">
    <property type="component" value="Chromosome"/>
</dbReference>
<feature type="transmembrane region" description="Helical" evidence="1">
    <location>
        <begin position="37"/>
        <end position="57"/>
    </location>
</feature>
<dbReference type="HOGENOM" id="CLU_082943_0_0_9"/>
<dbReference type="eggNOG" id="ENOG5031WI5">
    <property type="taxonomic scope" value="Bacteria"/>
</dbReference>
<dbReference type="KEGG" id="ble:BleG1_0105"/>
<gene>
    <name evidence="2" type="ORF">BleG1_0105</name>
</gene>
<reference evidence="2 3" key="1">
    <citation type="journal article" date="2014" name="Gene">
        <title>A comparative genomic analysis of the alkalitolerant soil bacterium Bacillus lehensis G1.</title>
        <authorList>
            <person name="Noor Y.M."/>
            <person name="Samsulrizal N.H."/>
            <person name="Jema'on N.A."/>
            <person name="Low K.O."/>
            <person name="Ramli A.N."/>
            <person name="Alias N.I."/>
            <person name="Damis S.I."/>
            <person name="Fuzi S.F."/>
            <person name="Isa M.N."/>
            <person name="Murad A.M."/>
            <person name="Raih M.F."/>
            <person name="Bakar F.D."/>
            <person name="Najimudin N."/>
            <person name="Mahadi N.M."/>
            <person name="Illias R.M."/>
        </authorList>
    </citation>
    <scope>NUCLEOTIDE SEQUENCE [LARGE SCALE GENOMIC DNA]</scope>
    <source>
        <strain evidence="2 3">G1</strain>
    </source>
</reference>
<keyword evidence="1" id="KW-0472">Membrane</keyword>
<keyword evidence="3" id="KW-1185">Reference proteome</keyword>
<evidence type="ECO:0000313" key="2">
    <source>
        <dbReference type="EMBL" id="AIC92720.1"/>
    </source>
</evidence>
<protein>
    <submittedName>
        <fullName evidence="2">Uncharacterized protein</fullName>
    </submittedName>
</protein>
<proteinExistence type="predicted"/>
<evidence type="ECO:0000256" key="1">
    <source>
        <dbReference type="SAM" id="Phobius"/>
    </source>
</evidence>
<accession>A0A060LRS8</accession>
<dbReference type="EMBL" id="CP003923">
    <property type="protein sequence ID" value="AIC92720.1"/>
    <property type="molecule type" value="Genomic_DNA"/>
</dbReference>
<keyword evidence="1" id="KW-0812">Transmembrane</keyword>
<name>A0A060LRS8_9BACI</name>
<dbReference type="PATRIC" id="fig|1246626.3.peg.98"/>
<sequence length="255" mass="29553">MIQKKEVFLKHLLNTSHLIRLYVILELLQIIKVGVILKKVIVISAVALLLVVGGILMTRAMNQPNDIALSDRFTSSFLQEDIKTDEGFHFFESQNGHYSMWYPEGFYLQDESSSYLSKEHYEKLNFFENESDANGIERHFQIRYIGERTSGAAQTHLNLLLDDSSYEGEHTELTNDTNQIFYGSSYKKVEGTDVVTLSPSEHEANRYFALVVNHDETRLISITYRLNCLEQATCKIDTKKEESFFETFINHIEFR</sequence>
<keyword evidence="1" id="KW-1133">Transmembrane helix</keyword>
<dbReference type="STRING" id="1246626.BleG1_0105"/>
<organism evidence="2 3">
    <name type="scientific">Shouchella lehensis G1</name>
    <dbReference type="NCBI Taxonomy" id="1246626"/>
    <lineage>
        <taxon>Bacteria</taxon>
        <taxon>Bacillati</taxon>
        <taxon>Bacillota</taxon>
        <taxon>Bacilli</taxon>
        <taxon>Bacillales</taxon>
        <taxon>Bacillaceae</taxon>
        <taxon>Shouchella</taxon>
    </lineage>
</organism>
<dbReference type="AlphaFoldDB" id="A0A060LRS8"/>
<evidence type="ECO:0000313" key="3">
    <source>
        <dbReference type="Proteomes" id="UP000027142"/>
    </source>
</evidence>